<accession>A0A841Q7U4</accession>
<dbReference type="GO" id="GO:0016787">
    <property type="term" value="F:hydrolase activity"/>
    <property type="evidence" value="ECO:0007669"/>
    <property type="project" value="UniProtKB-KW"/>
</dbReference>
<evidence type="ECO:0000313" key="4">
    <source>
        <dbReference type="EMBL" id="MBB6454394.1"/>
    </source>
</evidence>
<dbReference type="Proteomes" id="UP000581688">
    <property type="component" value="Unassembled WGS sequence"/>
</dbReference>
<dbReference type="InterPro" id="IPR011067">
    <property type="entry name" value="Plasmid_toxin/cell-grow_inhib"/>
</dbReference>
<evidence type="ECO:0000256" key="2">
    <source>
        <dbReference type="ARBA" id="ARBA00022649"/>
    </source>
</evidence>
<keyword evidence="3" id="KW-0255">Endonuclease</keyword>
<reference evidence="4 5" key="1">
    <citation type="submission" date="2020-08" db="EMBL/GenBank/DDBJ databases">
        <title>Genomic Encyclopedia of Type Strains, Phase IV (KMG-IV): sequencing the most valuable type-strain genomes for metagenomic binning, comparative biology and taxonomic classification.</title>
        <authorList>
            <person name="Goeker M."/>
        </authorList>
    </citation>
    <scope>NUCLEOTIDE SEQUENCE [LARGE SCALE GENOMIC DNA]</scope>
    <source>
        <strain evidence="4 5">DSM 19612</strain>
    </source>
</reference>
<dbReference type="GO" id="GO:0006402">
    <property type="term" value="P:mRNA catabolic process"/>
    <property type="evidence" value="ECO:0007669"/>
    <property type="project" value="TreeGrafter"/>
</dbReference>
<keyword evidence="5" id="KW-1185">Reference proteome</keyword>
<dbReference type="GO" id="GO:0016075">
    <property type="term" value="P:rRNA catabolic process"/>
    <property type="evidence" value="ECO:0007669"/>
    <property type="project" value="TreeGrafter"/>
</dbReference>
<dbReference type="EMBL" id="JACHGH010000009">
    <property type="protein sequence ID" value="MBB6454394.1"/>
    <property type="molecule type" value="Genomic_DNA"/>
</dbReference>
<dbReference type="Gene3D" id="2.30.30.110">
    <property type="match status" value="1"/>
</dbReference>
<dbReference type="AlphaFoldDB" id="A0A841Q7U4"/>
<dbReference type="GO" id="GO:0003677">
    <property type="term" value="F:DNA binding"/>
    <property type="evidence" value="ECO:0007669"/>
    <property type="project" value="InterPro"/>
</dbReference>
<comment type="caution">
    <text evidence="4">The sequence shown here is derived from an EMBL/GenBank/DDBJ whole genome shotgun (WGS) entry which is preliminary data.</text>
</comment>
<dbReference type="GO" id="GO:0004521">
    <property type="term" value="F:RNA endonuclease activity"/>
    <property type="evidence" value="ECO:0007669"/>
    <property type="project" value="TreeGrafter"/>
</dbReference>
<keyword evidence="3 4" id="KW-0378">Hydrolase</keyword>
<comment type="function">
    <text evidence="3">Toxic component of a type II toxin-antitoxin (TA) system.</text>
</comment>
<keyword evidence="3" id="KW-0540">Nuclease</keyword>
<sequence>METIKRGQIRIVNFGPYIGSEQGGYRPALVIQNNLGNIYSTTTIVVPISSKKFKLLPTHIKLNKQHLKHKKVDGVLLMEQIRVVDKKRIYQMVDEITDNLYSHIHTALCIATGY</sequence>
<dbReference type="PANTHER" id="PTHR33988:SF2">
    <property type="entry name" value="ENDORIBONUCLEASE MAZF"/>
    <property type="match status" value="1"/>
</dbReference>
<evidence type="ECO:0000313" key="5">
    <source>
        <dbReference type="Proteomes" id="UP000581688"/>
    </source>
</evidence>
<evidence type="ECO:0000256" key="3">
    <source>
        <dbReference type="PIRNR" id="PIRNR033490"/>
    </source>
</evidence>
<keyword evidence="2" id="KW-1277">Toxin-antitoxin system</keyword>
<gene>
    <name evidence="4" type="ORF">HNQ94_002876</name>
</gene>
<evidence type="ECO:0000256" key="1">
    <source>
        <dbReference type="ARBA" id="ARBA00007521"/>
    </source>
</evidence>
<comment type="similarity">
    <text evidence="1 3">Belongs to the PemK/MazF family.</text>
</comment>
<proteinExistence type="inferred from homology"/>
<dbReference type="EC" id="3.1.-.-" evidence="3"/>
<dbReference type="RefSeq" id="WP_174497116.1">
    <property type="nucleotide sequence ID" value="NZ_CADDWK010000011.1"/>
</dbReference>
<name>A0A841Q7U4_9BACI</name>
<dbReference type="PIRSF" id="PIRSF033490">
    <property type="entry name" value="MazF"/>
    <property type="match status" value="1"/>
</dbReference>
<dbReference type="PANTHER" id="PTHR33988">
    <property type="entry name" value="ENDORIBONUCLEASE MAZF-RELATED"/>
    <property type="match status" value="1"/>
</dbReference>
<organism evidence="4 5">
    <name type="scientific">Salirhabdus euzebyi</name>
    <dbReference type="NCBI Taxonomy" id="394506"/>
    <lineage>
        <taxon>Bacteria</taxon>
        <taxon>Bacillati</taxon>
        <taxon>Bacillota</taxon>
        <taxon>Bacilli</taxon>
        <taxon>Bacillales</taxon>
        <taxon>Bacillaceae</taxon>
        <taxon>Salirhabdus</taxon>
    </lineage>
</organism>
<dbReference type="SUPFAM" id="SSF50118">
    <property type="entry name" value="Cell growth inhibitor/plasmid maintenance toxic component"/>
    <property type="match status" value="1"/>
</dbReference>
<dbReference type="InterPro" id="IPR003477">
    <property type="entry name" value="PemK-like"/>
</dbReference>
<protein>
    <recommendedName>
        <fullName evidence="3">mRNA interferase</fullName>
        <ecNumber evidence="3">3.1.-.-</ecNumber>
    </recommendedName>
</protein>
<dbReference type="Pfam" id="PF02452">
    <property type="entry name" value="PemK_toxin"/>
    <property type="match status" value="1"/>
</dbReference>